<accession>A0ABT7EDH1</accession>
<reference evidence="1 2" key="1">
    <citation type="submission" date="2023-05" db="EMBL/GenBank/DDBJ databases">
        <title>Rombocin, a short stable natural nisin variant, displays selective antimicrobial activity against Listeria monocytogenes and employs dual mode of action to kill target bacterial strains.</title>
        <authorList>
            <person name="Wambui J."/>
            <person name="Stephan R."/>
            <person name="Kuipers O.P."/>
        </authorList>
    </citation>
    <scope>NUCLEOTIDE SEQUENCE [LARGE SCALE GENOMIC DNA]</scope>
    <source>
        <strain evidence="1 2">RC002</strain>
    </source>
</reference>
<evidence type="ECO:0000313" key="2">
    <source>
        <dbReference type="Proteomes" id="UP001301012"/>
    </source>
</evidence>
<keyword evidence="2" id="KW-1185">Reference proteome</keyword>
<protein>
    <recommendedName>
        <fullName evidence="3">C2H2-type domain-containing protein</fullName>
    </recommendedName>
</protein>
<gene>
    <name evidence="1" type="ORF">QOZ84_15690</name>
</gene>
<sequence>MLENGKTTCSCKNTKCQRFGKCIECIKHHKDHNNKLPYCKVPENIDAAKKISGFSHVIW</sequence>
<organism evidence="1 2">
    <name type="scientific">Romboutsia sedimentorum</name>
    <dbReference type="NCBI Taxonomy" id="1368474"/>
    <lineage>
        <taxon>Bacteria</taxon>
        <taxon>Bacillati</taxon>
        <taxon>Bacillota</taxon>
        <taxon>Clostridia</taxon>
        <taxon>Peptostreptococcales</taxon>
        <taxon>Peptostreptococcaceae</taxon>
        <taxon>Romboutsia</taxon>
    </lineage>
</organism>
<dbReference type="RefSeq" id="WP_284133844.1">
    <property type="nucleotide sequence ID" value="NZ_JASKYM010000014.1"/>
</dbReference>
<comment type="caution">
    <text evidence="1">The sequence shown here is derived from an EMBL/GenBank/DDBJ whole genome shotgun (WGS) entry which is preliminary data.</text>
</comment>
<dbReference type="EMBL" id="JASKYM010000014">
    <property type="protein sequence ID" value="MDK2564977.1"/>
    <property type="molecule type" value="Genomic_DNA"/>
</dbReference>
<name>A0ABT7EDH1_9FIRM</name>
<proteinExistence type="predicted"/>
<evidence type="ECO:0008006" key="3">
    <source>
        <dbReference type="Google" id="ProtNLM"/>
    </source>
</evidence>
<dbReference type="Proteomes" id="UP001301012">
    <property type="component" value="Unassembled WGS sequence"/>
</dbReference>
<evidence type="ECO:0000313" key="1">
    <source>
        <dbReference type="EMBL" id="MDK2564977.1"/>
    </source>
</evidence>